<dbReference type="Gene3D" id="1.25.40.10">
    <property type="entry name" value="Tetratricopeptide repeat domain"/>
    <property type="match status" value="1"/>
</dbReference>
<dbReference type="GO" id="GO:0004016">
    <property type="term" value="F:adenylate cyclase activity"/>
    <property type="evidence" value="ECO:0007669"/>
    <property type="project" value="UniProtKB-ARBA"/>
</dbReference>
<dbReference type="PROSITE" id="PS50125">
    <property type="entry name" value="GUANYLATE_CYCLASE_2"/>
    <property type="match status" value="1"/>
</dbReference>
<dbReference type="CDD" id="cd06170">
    <property type="entry name" value="LuxR_C_like"/>
    <property type="match status" value="1"/>
</dbReference>
<dbReference type="CDD" id="cd07302">
    <property type="entry name" value="CHD"/>
    <property type="match status" value="1"/>
</dbReference>
<dbReference type="Pfam" id="PF00211">
    <property type="entry name" value="Guanylate_cyc"/>
    <property type="match status" value="1"/>
</dbReference>
<dbReference type="SUPFAM" id="SSF52540">
    <property type="entry name" value="P-loop containing nucleoside triphosphate hydrolases"/>
    <property type="match status" value="1"/>
</dbReference>
<keyword evidence="7" id="KW-1185">Reference proteome</keyword>
<evidence type="ECO:0000259" key="4">
    <source>
        <dbReference type="PROSITE" id="PS50043"/>
    </source>
</evidence>
<name>A0A1E3SFC6_9MYCO</name>
<dbReference type="EMBL" id="MIHC01000063">
    <property type="protein sequence ID" value="ODR00762.1"/>
    <property type="molecule type" value="Genomic_DNA"/>
</dbReference>
<comment type="caution">
    <text evidence="6">The sequence shown here is derived from an EMBL/GenBank/DDBJ whole genome shotgun (WGS) entry which is preliminary data.</text>
</comment>
<protein>
    <submittedName>
        <fullName evidence="6">Transcriptional regulator</fullName>
    </submittedName>
</protein>
<feature type="domain" description="Guanylate cyclase" evidence="5">
    <location>
        <begin position="34"/>
        <end position="142"/>
    </location>
</feature>
<dbReference type="SMART" id="SM00421">
    <property type="entry name" value="HTH_LUXR"/>
    <property type="match status" value="1"/>
</dbReference>
<dbReference type="PANTHER" id="PTHR47691">
    <property type="entry name" value="REGULATOR-RELATED"/>
    <property type="match status" value="1"/>
</dbReference>
<proteinExistence type="predicted"/>
<dbReference type="PANTHER" id="PTHR47691:SF3">
    <property type="entry name" value="HTH-TYPE TRANSCRIPTIONAL REGULATOR RV0890C-RELATED"/>
    <property type="match status" value="1"/>
</dbReference>
<accession>A0A1E3SFC6</accession>
<dbReference type="InterPro" id="IPR036388">
    <property type="entry name" value="WH-like_DNA-bd_sf"/>
</dbReference>
<dbReference type="InterPro" id="IPR027417">
    <property type="entry name" value="P-loop_NTPase"/>
</dbReference>
<dbReference type="InterPro" id="IPR011990">
    <property type="entry name" value="TPR-like_helical_dom_sf"/>
</dbReference>
<dbReference type="PRINTS" id="PR00038">
    <property type="entry name" value="HTHLUXR"/>
</dbReference>
<evidence type="ECO:0000313" key="6">
    <source>
        <dbReference type="EMBL" id="ODR00762.1"/>
    </source>
</evidence>
<dbReference type="SUPFAM" id="SSF46894">
    <property type="entry name" value="C-terminal effector domain of the bipartite response regulators"/>
    <property type="match status" value="1"/>
</dbReference>
<dbReference type="GO" id="GO:0035556">
    <property type="term" value="P:intracellular signal transduction"/>
    <property type="evidence" value="ECO:0007669"/>
    <property type="project" value="InterPro"/>
</dbReference>
<dbReference type="GO" id="GO:0009190">
    <property type="term" value="P:cyclic nucleotide biosynthetic process"/>
    <property type="evidence" value="ECO:0007669"/>
    <property type="project" value="InterPro"/>
</dbReference>
<keyword evidence="2" id="KW-0238">DNA-binding</keyword>
<evidence type="ECO:0000259" key="5">
    <source>
        <dbReference type="PROSITE" id="PS50125"/>
    </source>
</evidence>
<dbReference type="Gene3D" id="1.10.10.10">
    <property type="entry name" value="Winged helix-like DNA-binding domain superfamily/Winged helix DNA-binding domain"/>
    <property type="match status" value="1"/>
</dbReference>
<dbReference type="PRINTS" id="PR00364">
    <property type="entry name" value="DISEASERSIST"/>
</dbReference>
<dbReference type="InterPro" id="IPR016032">
    <property type="entry name" value="Sig_transdc_resp-reg_C-effctor"/>
</dbReference>
<sequence>MLGSMNEVERRTAASRLEWSVLRVGEVIPTGTVTLLLADIEASTRLWDSDHVAMTGAIAVLDRTLLDAARKHRGVRPIEQGEGDSFVVAFTRASDAVACALRLQSEPLAPIRLRIGVHTGEVQLRDEANYIGSTINRTARIRDLAHGGQIVLSGTTADLVTDHLPTGAWLTDLGRHYLRDLPRPERVVQLCHVDLHNDFPPLRTVTAVAAHNVPLQRTKFVRRAKELSDVRQLLTENRIVTLTGAGGIGKTRLAQELSAQAATEFIDGVWYVDLAPISDADIAIATIARILGLPDQPGRIAVDNLVRSVGTRQMLVVLDNCEHLLDACAAISDAMLVACPHLTLLATSREPLGLAGEVIWRLPSLSIADQAVDLFADRAALARPDFSINADNIATVAEICRRLDGVPLAIELAAARMRALSLAEILDGLHDRFCLLAGGARTAVRRQQTLRASVDWSYALLTEPERVLFRRLAVFVGGFYLDGAQAVAGIGELKRHQVLDQLSLLVDKSLVIAEDYRGRTRYRFLETVRQYAQEKLADSGESEAIRIRHHDHYRSLAAAFETMAPTDIAQHAQQADIEIDNLRAAFSWTLQQADPEAALAFTSYLQPLWRRRGRIREGLSWFDAASASAATRGANIAPAWQVRAVADRIMLTATVVDPGSKDAAAEALALARQIGEPALLLKALSASCCVSSFTPEGSEEPFVEAVNLARSLGDLPSLSQILPYQAFAALFAGDARRERLAAEEGRDIAVAIGDEFAARHCRWKLGMAQMHSGDLDGAVRQFDRVIADADTSHDTLLSSAGRYGRTMALAFRGDTAAARATAMAAVEQAAQLGGFMEGFSNAALAVASLAAGDIEAAAAASETARQQLSQRCEFAVLYANPTAEIALARGDLEVARRYADDAVRVTSGWNASMSLTSRARVAAAQGDCMQAEQDAHQALSCAATNDAYLGIADTLEFLAAAAGETTRHREAARLFGSAQAIRDQTGHARYQIYDSSYYASVAALRQAMSESDLETAWAEGTKLSAAEAVAYAQRGRGKRKRPSSGWASLTPSEREVVKLLSDGLTNKDIAAKLFTSPRTVQAHLNHTYRKLGFTSRVQLAQQATHHLTGDCLNDGGSDLGLTRRAELGGKD</sequence>
<dbReference type="Proteomes" id="UP000094224">
    <property type="component" value="Unassembled WGS sequence"/>
</dbReference>
<dbReference type="GO" id="GO:0006355">
    <property type="term" value="P:regulation of DNA-templated transcription"/>
    <property type="evidence" value="ECO:0007669"/>
    <property type="project" value="InterPro"/>
</dbReference>
<dbReference type="InterPro" id="IPR001054">
    <property type="entry name" value="A/G_cyclase"/>
</dbReference>
<dbReference type="SUPFAM" id="SSF48452">
    <property type="entry name" value="TPR-like"/>
    <property type="match status" value="1"/>
</dbReference>
<evidence type="ECO:0000256" key="3">
    <source>
        <dbReference type="ARBA" id="ARBA00023163"/>
    </source>
</evidence>
<gene>
    <name evidence="6" type="ORF">BHQ21_24120</name>
</gene>
<dbReference type="PROSITE" id="PS50043">
    <property type="entry name" value="HTH_LUXR_2"/>
    <property type="match status" value="1"/>
</dbReference>
<dbReference type="Gene3D" id="3.30.70.1230">
    <property type="entry name" value="Nucleotide cyclase"/>
    <property type="match status" value="2"/>
</dbReference>
<evidence type="ECO:0000256" key="1">
    <source>
        <dbReference type="ARBA" id="ARBA00023015"/>
    </source>
</evidence>
<keyword evidence="1" id="KW-0805">Transcription regulation</keyword>
<dbReference type="Gene3D" id="3.40.50.300">
    <property type="entry name" value="P-loop containing nucleotide triphosphate hydrolases"/>
    <property type="match status" value="1"/>
</dbReference>
<dbReference type="SUPFAM" id="SSF55073">
    <property type="entry name" value="Nucleotide cyclase"/>
    <property type="match status" value="1"/>
</dbReference>
<dbReference type="FunFam" id="1.10.10.10:FF:000553">
    <property type="entry name" value="Transcriptional regulator, LuxR family"/>
    <property type="match status" value="1"/>
</dbReference>
<evidence type="ECO:0000256" key="2">
    <source>
        <dbReference type="ARBA" id="ARBA00023125"/>
    </source>
</evidence>
<dbReference type="OrthoDB" id="4624147at2"/>
<dbReference type="InterPro" id="IPR029787">
    <property type="entry name" value="Nucleotide_cyclase"/>
</dbReference>
<reference evidence="7" key="1">
    <citation type="submission" date="2016-09" db="EMBL/GenBank/DDBJ databases">
        <authorList>
            <person name="Greninger A.L."/>
            <person name="Jerome K.R."/>
            <person name="Mcnair B."/>
            <person name="Wallis C."/>
            <person name="Fang F."/>
        </authorList>
    </citation>
    <scope>NUCLEOTIDE SEQUENCE [LARGE SCALE GENOMIC DNA]</scope>
    <source>
        <strain evidence="7">BC1_M4</strain>
    </source>
</reference>
<dbReference type="InterPro" id="IPR058852">
    <property type="entry name" value="HTH_77"/>
</dbReference>
<dbReference type="AlphaFoldDB" id="A0A1E3SFC6"/>
<feature type="domain" description="HTH luxR-type" evidence="4">
    <location>
        <begin position="1042"/>
        <end position="1107"/>
    </location>
</feature>
<dbReference type="Pfam" id="PF25872">
    <property type="entry name" value="HTH_77"/>
    <property type="match status" value="1"/>
</dbReference>
<organism evidence="6 7">
    <name type="scientific">Mycobacterium sherrisii</name>
    <dbReference type="NCBI Taxonomy" id="243061"/>
    <lineage>
        <taxon>Bacteria</taxon>
        <taxon>Bacillati</taxon>
        <taxon>Actinomycetota</taxon>
        <taxon>Actinomycetes</taxon>
        <taxon>Mycobacteriales</taxon>
        <taxon>Mycobacteriaceae</taxon>
        <taxon>Mycobacterium</taxon>
        <taxon>Mycobacterium simiae complex</taxon>
    </lineage>
</organism>
<dbReference type="GO" id="GO:0003677">
    <property type="term" value="F:DNA binding"/>
    <property type="evidence" value="ECO:0007669"/>
    <property type="project" value="UniProtKB-KW"/>
</dbReference>
<evidence type="ECO:0000313" key="7">
    <source>
        <dbReference type="Proteomes" id="UP000094224"/>
    </source>
</evidence>
<dbReference type="InterPro" id="IPR000792">
    <property type="entry name" value="Tscrpt_reg_LuxR_C"/>
</dbReference>
<dbReference type="Pfam" id="PF00196">
    <property type="entry name" value="GerE"/>
    <property type="match status" value="1"/>
</dbReference>
<keyword evidence="3" id="KW-0804">Transcription</keyword>